<keyword evidence="1" id="KW-0472">Membrane</keyword>
<dbReference type="Pfam" id="PF00753">
    <property type="entry name" value="Lactamase_B"/>
    <property type="match status" value="1"/>
</dbReference>
<dbReference type="InterPro" id="IPR052159">
    <property type="entry name" value="Competence_DNA_uptake"/>
</dbReference>
<dbReference type="InterPro" id="IPR001279">
    <property type="entry name" value="Metallo-B-lactamas"/>
</dbReference>
<dbReference type="InterPro" id="IPR036866">
    <property type="entry name" value="RibonucZ/Hydroxyglut_hydro"/>
</dbReference>
<organism evidence="3 4">
    <name type="scientific">Candidatus Uhrbacteria bacterium CG_4_9_14_3_um_filter_36_7</name>
    <dbReference type="NCBI Taxonomy" id="1975033"/>
    <lineage>
        <taxon>Bacteria</taxon>
        <taxon>Candidatus Uhriibacteriota</taxon>
    </lineage>
</organism>
<evidence type="ECO:0000256" key="1">
    <source>
        <dbReference type="SAM" id="Phobius"/>
    </source>
</evidence>
<accession>A0A2M7XI21</accession>
<evidence type="ECO:0000313" key="3">
    <source>
        <dbReference type="EMBL" id="PJA47366.1"/>
    </source>
</evidence>
<dbReference type="PANTHER" id="PTHR30619:SF1">
    <property type="entry name" value="RECOMBINATION PROTEIN 2"/>
    <property type="match status" value="1"/>
</dbReference>
<dbReference type="EMBL" id="PFWS01000028">
    <property type="protein sequence ID" value="PJA47366.1"/>
    <property type="molecule type" value="Genomic_DNA"/>
</dbReference>
<feature type="transmembrane region" description="Helical" evidence="1">
    <location>
        <begin position="21"/>
        <end position="37"/>
    </location>
</feature>
<keyword evidence="1" id="KW-0812">Transmembrane</keyword>
<dbReference type="PANTHER" id="PTHR30619">
    <property type="entry name" value="DNA INTERNALIZATION/COMPETENCE PROTEIN COMEC/REC2"/>
    <property type="match status" value="1"/>
</dbReference>
<proteinExistence type="predicted"/>
<evidence type="ECO:0000313" key="4">
    <source>
        <dbReference type="Proteomes" id="UP000229749"/>
    </source>
</evidence>
<feature type="domain" description="Metallo-beta-lactamase" evidence="2">
    <location>
        <begin position="63"/>
        <end position="260"/>
    </location>
</feature>
<evidence type="ECO:0000259" key="2">
    <source>
        <dbReference type="SMART" id="SM00849"/>
    </source>
</evidence>
<sequence>MSAKHLIRARPLYTSVRTKSIKSFLFFFGVFLFAFFLQQKEISSYFLPWTSKDFIIWIFDVGQADAIFLQTPEGKQILLDAGGDSQILSKIGQVLPIWDRTIDVFISTHPDADHLTGAISVLESYKVKTIFESGAKSNEPVQESFYKIIREQNIPTHYLLGGDTFWFDGIKFEVLAPDRAVYGKYLKDTNEASVVLLVTYGETSILFTGDLPIEAESQILSDINMPVDILKVPHHGSRFATSPMLLDRICPNTAIISVGTNSYGHPHPVVLERLQNKGVKIFRTDQDGDILIKSDATNLVIYASPLFF</sequence>
<dbReference type="SMART" id="SM00849">
    <property type="entry name" value="Lactamase_B"/>
    <property type="match status" value="1"/>
</dbReference>
<keyword evidence="1" id="KW-1133">Transmembrane helix</keyword>
<dbReference type="CDD" id="cd07731">
    <property type="entry name" value="ComA-like_MBL-fold"/>
    <property type="match status" value="1"/>
</dbReference>
<dbReference type="InterPro" id="IPR035681">
    <property type="entry name" value="ComA-like_MBL"/>
</dbReference>
<dbReference type="AlphaFoldDB" id="A0A2M7XI21"/>
<dbReference type="Proteomes" id="UP000229749">
    <property type="component" value="Unassembled WGS sequence"/>
</dbReference>
<reference evidence="4" key="1">
    <citation type="submission" date="2017-09" db="EMBL/GenBank/DDBJ databases">
        <title>Depth-based differentiation of microbial function through sediment-hosted aquifers and enrichment of novel symbionts in the deep terrestrial subsurface.</title>
        <authorList>
            <person name="Probst A.J."/>
            <person name="Ladd B."/>
            <person name="Jarett J.K."/>
            <person name="Geller-Mcgrath D.E."/>
            <person name="Sieber C.M.K."/>
            <person name="Emerson J.B."/>
            <person name="Anantharaman K."/>
            <person name="Thomas B.C."/>
            <person name="Malmstrom R."/>
            <person name="Stieglmeier M."/>
            <person name="Klingl A."/>
            <person name="Woyke T."/>
            <person name="Ryan C.M."/>
            <person name="Banfield J.F."/>
        </authorList>
    </citation>
    <scope>NUCLEOTIDE SEQUENCE [LARGE SCALE GENOMIC DNA]</scope>
</reference>
<dbReference type="Gene3D" id="3.60.15.10">
    <property type="entry name" value="Ribonuclease Z/Hydroxyacylglutathione hydrolase-like"/>
    <property type="match status" value="1"/>
</dbReference>
<dbReference type="SUPFAM" id="SSF56281">
    <property type="entry name" value="Metallo-hydrolase/oxidoreductase"/>
    <property type="match status" value="1"/>
</dbReference>
<comment type="caution">
    <text evidence="3">The sequence shown here is derived from an EMBL/GenBank/DDBJ whole genome shotgun (WGS) entry which is preliminary data.</text>
</comment>
<name>A0A2M7XI21_9BACT</name>
<gene>
    <name evidence="3" type="ORF">CO172_01880</name>
</gene>
<protein>
    <recommendedName>
        <fullName evidence="2">Metallo-beta-lactamase domain-containing protein</fullName>
    </recommendedName>
</protein>